<dbReference type="Gene3D" id="3.10.20.30">
    <property type="match status" value="1"/>
</dbReference>
<comment type="caution">
    <text evidence="1">The sequence shown here is derived from an EMBL/GenBank/DDBJ whole genome shotgun (WGS) entry which is preliminary data.</text>
</comment>
<dbReference type="Pfam" id="PF02597">
    <property type="entry name" value="ThiS"/>
    <property type="match status" value="1"/>
</dbReference>
<sequence>MDETKVIRVRYWAAARSAAGTAEETLDVDGALTLADLRAELVRRHAGSRLPEVIAVCSVLVGDRPVSSHDPAAVEVPGGAVVEFLPPFAGG</sequence>
<dbReference type="InterPro" id="IPR003749">
    <property type="entry name" value="ThiS/MoaD-like"/>
</dbReference>
<dbReference type="InterPro" id="IPR016155">
    <property type="entry name" value="Mopterin_synth/thiamin_S_b"/>
</dbReference>
<evidence type="ECO:0000313" key="2">
    <source>
        <dbReference type="Proteomes" id="UP001501821"/>
    </source>
</evidence>
<dbReference type="RefSeq" id="WP_344777200.1">
    <property type="nucleotide sequence ID" value="NZ_BAABAH010000013.1"/>
</dbReference>
<protein>
    <submittedName>
        <fullName evidence="1">MoaD/ThiS family protein</fullName>
    </submittedName>
</protein>
<evidence type="ECO:0000313" key="1">
    <source>
        <dbReference type="EMBL" id="GAA3827958.1"/>
    </source>
</evidence>
<organism evidence="1 2">
    <name type="scientific">Nocardioides panacisoli</name>
    <dbReference type="NCBI Taxonomy" id="627624"/>
    <lineage>
        <taxon>Bacteria</taxon>
        <taxon>Bacillati</taxon>
        <taxon>Actinomycetota</taxon>
        <taxon>Actinomycetes</taxon>
        <taxon>Propionibacteriales</taxon>
        <taxon>Nocardioidaceae</taxon>
        <taxon>Nocardioides</taxon>
    </lineage>
</organism>
<dbReference type="SUPFAM" id="SSF54285">
    <property type="entry name" value="MoaD/ThiS"/>
    <property type="match status" value="1"/>
</dbReference>
<keyword evidence="2" id="KW-1185">Reference proteome</keyword>
<proteinExistence type="predicted"/>
<dbReference type="CDD" id="cd17040">
    <property type="entry name" value="Ubl_MoaD_like"/>
    <property type="match status" value="1"/>
</dbReference>
<accession>A0ABP7IVF9</accession>
<dbReference type="InterPro" id="IPR012675">
    <property type="entry name" value="Beta-grasp_dom_sf"/>
</dbReference>
<dbReference type="Proteomes" id="UP001501821">
    <property type="component" value="Unassembled WGS sequence"/>
</dbReference>
<name>A0ABP7IVF9_9ACTN</name>
<dbReference type="EMBL" id="BAABAH010000013">
    <property type="protein sequence ID" value="GAA3827958.1"/>
    <property type="molecule type" value="Genomic_DNA"/>
</dbReference>
<reference evidence="2" key="1">
    <citation type="journal article" date="2019" name="Int. J. Syst. Evol. Microbiol.">
        <title>The Global Catalogue of Microorganisms (GCM) 10K type strain sequencing project: providing services to taxonomists for standard genome sequencing and annotation.</title>
        <authorList>
            <consortium name="The Broad Institute Genomics Platform"/>
            <consortium name="The Broad Institute Genome Sequencing Center for Infectious Disease"/>
            <person name="Wu L."/>
            <person name="Ma J."/>
        </authorList>
    </citation>
    <scope>NUCLEOTIDE SEQUENCE [LARGE SCALE GENOMIC DNA]</scope>
    <source>
        <strain evidence="2">JCM 16953</strain>
    </source>
</reference>
<gene>
    <name evidence="1" type="ORF">GCM10022242_31680</name>
</gene>